<keyword evidence="2" id="KW-1185">Reference proteome</keyword>
<gene>
    <name evidence="1" type="ORF">NM688_g4145</name>
</gene>
<evidence type="ECO:0000313" key="2">
    <source>
        <dbReference type="Proteomes" id="UP001148662"/>
    </source>
</evidence>
<accession>A0ACC1T3W4</accession>
<dbReference type="Proteomes" id="UP001148662">
    <property type="component" value="Unassembled WGS sequence"/>
</dbReference>
<sequence length="1962" mass="221302">MVTSCDDLNPVPERGQALPDIANDLLEGELTGTITPPPVQKSPNDFSEPVEQTATHNIISPNSPPPAAPQVAVPDAPASTSAPKPGSIQIEYHPHSKRGPVQMSMDDFVNRHDSINLGAHLDPQPWGPFGTLDNFVFAEWALDAELSDKQLRKIINIINRYEKKTIAIPYKGVDRPFDIYTCPLRDYFLNQASDPILARQAEWHAMKVTQWDGEKYIPVYDEPITGQRAWELESLIPGNGTPFFISVYADKTELATFGDQKAYPVVAQWCQLPHLVRNSNGLGGGRVIGLLPIIAKDPQEDRKTGYTTYKNVVWHEGVWAMLQELASSSHTGFKHLCTMALLCGIKCLFSCVICDVPKLRIWDVTEPWNIRDPEKIKAILEDTSLNITRKNEMTKHFGVCPTASVFWKFAHCNLHEALSFDRLHTFHGGLFGRHLLVLWQDILDSFPLHERRDAKAKVDAQATLIPRYSGLTHFSSVCEIKMTDGSKFEDLLKIIICISHNVFDRKACPEGYQLLKTIRAFQVLDTRLSLDLHTEETLQEVEACIAHLEALAKFFPDKEWQFPKGHSYSHSTRDIRKKGVTLNYNMKLNEKLHGLLKDIYQNRTNGKNTGDQLATIEHMWLIVLAIHGQLGTYNRYTKSLSDGDSKKERINMYCFDNYTLGSRQPSQSVSTLEASHSNDLAFQHFRARLERYLTVLLSISDCLPHGQPVKLSCDHEITECCSLKLVFESKVNQREKRQTLHVADDFYGSRQWNAVLVRSDDGTKFVALLQLIFACKLPDDSGDIHPVALIHPLDAPIGIPRRKDRDLAMIRLRSNSRSEQEYSTSLKVGTVYGIRWRRQYLGGCFETMCYEYIHIRCIASHGMNTFTLTVIQHSTKLTHFASSQSITILTSHSSMVVHIVLYLQPCCSLDDSTKPEIFLHESISNASIALNEMRCQSPMNQSVLDSGKYLYIRIIFNKEIKTLPNRDTHVSMTKADMVNDLGTIAKSGMKALSSGADTSMIYEFSVSFYSAYLIAEHVQVISKHNDDEQYVWESAAGGTFTITPDHFNAPFGCVTKEVEKEAEAKEQEETKEVEEVEEGVEKKKKTKKIEEKTVENEELNKTKPIWMWNPQDITQEEYAAFYKSLMNDWEKHLAMKHFSVEAKKKRNNIKLYVCRIFIMDDCEDLIPEYSKFIKGIVNSEDLPSNISRETLQHAKILKVIRKTIVRKCMDLDAQNRSKLAEFLRFYSTKSTEEVTSLEDYIAHVLEVQKNIYYLTGESLSTLKEFEDHKLIYMSKEGLECKETEKEKRKHAEEAKQFEGLCKAVRNMLGSEEKVVISSRITDSPYVPVTDEFSWSSNMERTMKMCLCAVARPSGVVEGKRHERDHTDEIEELDPIVGCIDRRDTRPHLAHLAHREQWYLWQSNELSTRASCPFQMAAPSWEELCFPFEMSSDRCAMTQFPSTTSSSRVEESAATSQTGDANVTLQAPRAPVTLPESEELLRRSVTIPANSASIEVHRMYEVVLKKSKKGDSLTTVDPRLLKQKARIQTAGRRYGIFYSIWPQEDAFAFEGKPGVNPHRPERYLCELDDKEATSSELFEICLNKHIDAELINSCLWFKTMFQDALNSSRSHLLDYCRQNIHLIFVELNAANPELFQSDGPGCAARRADPMLAKLRGDGDPMKPDTKLTSYPDILYPSDKEKNQKYLFLNDPVSRPVDNFPLIERLLYEGSVTVAATIVRFLLTGDLKFERHRALSKIPYEEDMLFWKKLLVEGRDKPKVKNILKILTRRVFPELVAAPDVGSAIGSQNTASGDEELHAAFLTSDGEVDSDASDSATVPVPASRAQPAYGQSTPFILPSAASEGVVLLSAMAESRGNTRALSGSKTTDAVLPAAPSASAGAPTREQTPTSEPVAPTASSAAHSSSAHSAALTLEELDSSESGSENFEEQLKQLNLSGSEKEEEEQEPEPVDQALPHQQNSLLLL</sequence>
<reference evidence="1" key="1">
    <citation type="submission" date="2022-07" db="EMBL/GenBank/DDBJ databases">
        <title>Genome Sequence of Phlebia brevispora.</title>
        <authorList>
            <person name="Buettner E."/>
        </authorList>
    </citation>
    <scope>NUCLEOTIDE SEQUENCE</scope>
    <source>
        <strain evidence="1">MPL23</strain>
    </source>
</reference>
<protein>
    <submittedName>
        <fullName evidence="1">Uncharacterized protein</fullName>
    </submittedName>
</protein>
<comment type="caution">
    <text evidence="1">The sequence shown here is derived from an EMBL/GenBank/DDBJ whole genome shotgun (WGS) entry which is preliminary data.</text>
</comment>
<name>A0ACC1T3W4_9APHY</name>
<proteinExistence type="predicted"/>
<organism evidence="1 2">
    <name type="scientific">Phlebia brevispora</name>
    <dbReference type="NCBI Taxonomy" id="194682"/>
    <lineage>
        <taxon>Eukaryota</taxon>
        <taxon>Fungi</taxon>
        <taxon>Dikarya</taxon>
        <taxon>Basidiomycota</taxon>
        <taxon>Agaricomycotina</taxon>
        <taxon>Agaricomycetes</taxon>
        <taxon>Polyporales</taxon>
        <taxon>Meruliaceae</taxon>
        <taxon>Phlebia</taxon>
    </lineage>
</organism>
<dbReference type="EMBL" id="JANHOG010000659">
    <property type="protein sequence ID" value="KAJ3552451.1"/>
    <property type="molecule type" value="Genomic_DNA"/>
</dbReference>
<evidence type="ECO:0000313" key="1">
    <source>
        <dbReference type="EMBL" id="KAJ3552451.1"/>
    </source>
</evidence>